<dbReference type="OrthoDB" id="9028214at2"/>
<dbReference type="EMBL" id="CP017147">
    <property type="protein sequence ID" value="AOO83275.1"/>
    <property type="molecule type" value="Genomic_DNA"/>
</dbReference>
<sequence length="234" mass="25854">MQAGLKAIDQANDRAPSLVDSAYAALKQAIRESVFAPGYQASAGELALRLGVSRTPVHEAALRLQEEGLVRIVPKRGILICALAPDDLREIYEVLIAIEASAAELAARLPEAERLLMAQDLARETDAMARALDAGDLADWGRADEAFHRILVERCGNSRFIRIIQTVNDQSHRARMLTLRLRPRLPISTEEHRATIDAIRDGASEAAREAARQHRVRARDELLPLIESIGLRHL</sequence>
<dbReference type="Proteomes" id="UP000094969">
    <property type="component" value="Chromosome"/>
</dbReference>
<dbReference type="PROSITE" id="PS50949">
    <property type="entry name" value="HTH_GNTR"/>
    <property type="match status" value="1"/>
</dbReference>
<keyword evidence="1" id="KW-0805">Transcription regulation</keyword>
<dbReference type="InterPro" id="IPR011711">
    <property type="entry name" value="GntR_C"/>
</dbReference>
<feature type="domain" description="HTH gntR-type" evidence="4">
    <location>
        <begin position="16"/>
        <end position="83"/>
    </location>
</feature>
<evidence type="ECO:0000256" key="2">
    <source>
        <dbReference type="ARBA" id="ARBA00023125"/>
    </source>
</evidence>
<accession>A0A1D7U7C5</accession>
<dbReference type="InterPro" id="IPR036388">
    <property type="entry name" value="WH-like_DNA-bd_sf"/>
</dbReference>
<dbReference type="SUPFAM" id="SSF46785">
    <property type="entry name" value="Winged helix' DNA-binding domain"/>
    <property type="match status" value="1"/>
</dbReference>
<dbReference type="Pfam" id="PF00392">
    <property type="entry name" value="GntR"/>
    <property type="match status" value="1"/>
</dbReference>
<reference evidence="5 6" key="1">
    <citation type="journal article" date="2015" name="Antonie Van Leeuwenhoek">
        <title>Bosea vaviloviae sp. nov., a new species of slow-growing rhizobia isolated from nodules of the relict species Vavilovia formosa (Stev.) Fed.</title>
        <authorList>
            <person name="Safronova V.I."/>
            <person name="Kuznetsova I.G."/>
            <person name="Sazanova A.L."/>
            <person name="Kimeklis A.K."/>
            <person name="Belimov A.A."/>
            <person name="Andronov E.E."/>
            <person name="Pinaev A.G."/>
            <person name="Chizhevskaya E.P."/>
            <person name="Pukhaev A.R."/>
            <person name="Popov K.P."/>
            <person name="Willems A."/>
            <person name="Tikhonovich I.A."/>
        </authorList>
    </citation>
    <scope>NUCLEOTIDE SEQUENCE [LARGE SCALE GENOMIC DNA]</scope>
    <source>
        <strain evidence="5 6">Vaf18</strain>
    </source>
</reference>
<protein>
    <submittedName>
        <fullName evidence="5">GntR family transcriptional regulator</fullName>
    </submittedName>
</protein>
<dbReference type="PANTHER" id="PTHR43537">
    <property type="entry name" value="TRANSCRIPTIONAL REGULATOR, GNTR FAMILY"/>
    <property type="match status" value="1"/>
</dbReference>
<dbReference type="KEGG" id="bvv:BHK69_25020"/>
<dbReference type="GO" id="GO:0003700">
    <property type="term" value="F:DNA-binding transcription factor activity"/>
    <property type="evidence" value="ECO:0007669"/>
    <property type="project" value="InterPro"/>
</dbReference>
<dbReference type="Gene3D" id="1.10.10.10">
    <property type="entry name" value="Winged helix-like DNA-binding domain superfamily/Winged helix DNA-binding domain"/>
    <property type="match status" value="1"/>
</dbReference>
<dbReference type="SUPFAM" id="SSF48008">
    <property type="entry name" value="GntR ligand-binding domain-like"/>
    <property type="match status" value="1"/>
</dbReference>
<dbReference type="Pfam" id="PF07729">
    <property type="entry name" value="FCD"/>
    <property type="match status" value="1"/>
</dbReference>
<dbReference type="InterPro" id="IPR036390">
    <property type="entry name" value="WH_DNA-bd_sf"/>
</dbReference>
<gene>
    <name evidence="5" type="ORF">BHK69_25020</name>
</gene>
<evidence type="ECO:0000259" key="4">
    <source>
        <dbReference type="PROSITE" id="PS50949"/>
    </source>
</evidence>
<dbReference type="Gene3D" id="1.20.120.530">
    <property type="entry name" value="GntR ligand-binding domain-like"/>
    <property type="match status" value="1"/>
</dbReference>
<dbReference type="PANTHER" id="PTHR43537:SF24">
    <property type="entry name" value="GLUCONATE OPERON TRANSCRIPTIONAL REPRESSOR"/>
    <property type="match status" value="1"/>
</dbReference>
<dbReference type="SMART" id="SM00345">
    <property type="entry name" value="HTH_GNTR"/>
    <property type="match status" value="1"/>
</dbReference>
<dbReference type="SMART" id="SM00895">
    <property type="entry name" value="FCD"/>
    <property type="match status" value="1"/>
</dbReference>
<evidence type="ECO:0000313" key="6">
    <source>
        <dbReference type="Proteomes" id="UP000094969"/>
    </source>
</evidence>
<dbReference type="AlphaFoldDB" id="A0A1D7U7C5"/>
<dbReference type="InterPro" id="IPR008920">
    <property type="entry name" value="TF_FadR/GntR_C"/>
</dbReference>
<organism evidence="5 6">
    <name type="scientific">Bosea vaviloviae</name>
    <dbReference type="NCBI Taxonomy" id="1526658"/>
    <lineage>
        <taxon>Bacteria</taxon>
        <taxon>Pseudomonadati</taxon>
        <taxon>Pseudomonadota</taxon>
        <taxon>Alphaproteobacteria</taxon>
        <taxon>Hyphomicrobiales</taxon>
        <taxon>Boseaceae</taxon>
        <taxon>Bosea</taxon>
    </lineage>
</organism>
<evidence type="ECO:0000256" key="1">
    <source>
        <dbReference type="ARBA" id="ARBA00023015"/>
    </source>
</evidence>
<evidence type="ECO:0000256" key="3">
    <source>
        <dbReference type="ARBA" id="ARBA00023163"/>
    </source>
</evidence>
<keyword evidence="3" id="KW-0804">Transcription</keyword>
<dbReference type="STRING" id="1526658.BHK69_25020"/>
<proteinExistence type="predicted"/>
<dbReference type="InterPro" id="IPR000524">
    <property type="entry name" value="Tscrpt_reg_HTH_GntR"/>
</dbReference>
<dbReference type="RefSeq" id="WP_069692475.1">
    <property type="nucleotide sequence ID" value="NZ_CP017147.1"/>
</dbReference>
<evidence type="ECO:0000313" key="5">
    <source>
        <dbReference type="EMBL" id="AOO83275.1"/>
    </source>
</evidence>
<dbReference type="GO" id="GO:0003677">
    <property type="term" value="F:DNA binding"/>
    <property type="evidence" value="ECO:0007669"/>
    <property type="project" value="UniProtKB-KW"/>
</dbReference>
<keyword evidence="2" id="KW-0238">DNA-binding</keyword>
<keyword evidence="6" id="KW-1185">Reference proteome</keyword>
<name>A0A1D7U7C5_9HYPH</name>